<accession>A0A0F7WXK9</accession>
<protein>
    <submittedName>
        <fullName evidence="1">Uncharacterized protein</fullName>
    </submittedName>
</protein>
<dbReference type="EMBL" id="LN847063">
    <property type="protein sequence ID" value="CRI43109.1"/>
    <property type="molecule type" value="Genomic_DNA"/>
</dbReference>
<proteinExistence type="predicted"/>
<evidence type="ECO:0000313" key="1">
    <source>
        <dbReference type="EMBL" id="CRI43109.1"/>
    </source>
</evidence>
<sequence length="48" mass="5520">TKDVFYRDSSSIFNYIWIILKTLASTEPGRELLNALILGSRKDVKSME</sequence>
<name>A0A0F7WXK9_CHLPN</name>
<organism evidence="1">
    <name type="scientific">Chlamydia pneumoniae</name>
    <name type="common">Chlamydophila pneumoniae</name>
    <dbReference type="NCBI Taxonomy" id="83558"/>
    <lineage>
        <taxon>Bacteria</taxon>
        <taxon>Pseudomonadati</taxon>
        <taxon>Chlamydiota</taxon>
        <taxon>Chlamydiia</taxon>
        <taxon>Chlamydiales</taxon>
        <taxon>Chlamydiaceae</taxon>
        <taxon>Chlamydia/Chlamydophila group</taxon>
        <taxon>Chlamydia</taxon>
    </lineage>
</organism>
<dbReference type="AlphaFoldDB" id="A0A0F7WXK9"/>
<gene>
    <name evidence="1" type="ORF">BN1224_DC9_CH_00010</name>
</gene>
<reference evidence="1" key="1">
    <citation type="submission" date="2015-05" db="EMBL/GenBank/DDBJ databases">
        <authorList>
            <person name="Rattei Thomas"/>
        </authorList>
    </citation>
    <scope>NUCLEOTIDE SEQUENCE</scope>
    <source>
        <strain evidence="1">DC9</strain>
    </source>
</reference>
<feature type="non-terminal residue" evidence="1">
    <location>
        <position position="1"/>
    </location>
</feature>